<proteinExistence type="predicted"/>
<dbReference type="EMBL" id="JAYJJU010000063">
    <property type="protein sequence ID" value="MEB3035152.1"/>
    <property type="molecule type" value="Genomic_DNA"/>
</dbReference>
<evidence type="ECO:0000256" key="1">
    <source>
        <dbReference type="SAM" id="SignalP"/>
    </source>
</evidence>
<sequence length="130" mass="13713">MITRTAAKFILTLRALILTGGTITAELAHDAAATAANRANLPALTMFAATDTAKAALTWLRIAEYNTGQAQLDALTVATYIAHAGGHHTIAAFAITWQRRTAAENNTDVPMDTQLLSLDHRTAAELANAG</sequence>
<evidence type="ECO:0000313" key="2">
    <source>
        <dbReference type="EMBL" id="MEB3035152.1"/>
    </source>
</evidence>
<gene>
    <name evidence="2" type="ORF">KV113_26810</name>
</gene>
<organism evidence="2 3">
    <name type="scientific">[Mycobacterium] nativiensis</name>
    <dbReference type="NCBI Taxonomy" id="2855503"/>
    <lineage>
        <taxon>Bacteria</taxon>
        <taxon>Bacillati</taxon>
        <taxon>Actinomycetota</taxon>
        <taxon>Actinomycetes</taxon>
        <taxon>Mycobacteriales</taxon>
        <taxon>Mycobacteriaceae</taxon>
        <taxon>Mycolicibacter</taxon>
    </lineage>
</organism>
<dbReference type="RefSeq" id="WP_329780604.1">
    <property type="nucleotide sequence ID" value="NZ_JAYJJU010000063.1"/>
</dbReference>
<evidence type="ECO:0000313" key="3">
    <source>
        <dbReference type="Proteomes" id="UP001298593"/>
    </source>
</evidence>
<name>A0ABU5Y4Y7_9MYCO</name>
<reference evidence="2 3" key="1">
    <citation type="submission" date="2023-12" db="EMBL/GenBank/DDBJ databases">
        <title>Description of new species of Mycobacterium terrae complex isolated from sewage at the Sao Paulo Zoological Park Foundation in Brazil.</title>
        <authorList>
            <person name="Romagnoli C.L."/>
            <person name="Conceicao E.C."/>
            <person name="Machado E."/>
            <person name="Barreto L.B.P.F."/>
            <person name="Sharma A."/>
            <person name="Silva N.M."/>
            <person name="Marques L.E."/>
            <person name="Juliana M.A."/>
            <person name="Lourenco M.C.S."/>
            <person name="Digiampietri L.A."/>
            <person name="Suffys P.N."/>
            <person name="Viana-Niero C."/>
        </authorList>
    </citation>
    <scope>NUCLEOTIDE SEQUENCE [LARGE SCALE GENOMIC DNA]</scope>
    <source>
        <strain evidence="2 3">MYC340</strain>
    </source>
</reference>
<feature type="chain" id="PRO_5046668911" evidence="1">
    <location>
        <begin position="25"/>
        <end position="130"/>
    </location>
</feature>
<dbReference type="Proteomes" id="UP001298593">
    <property type="component" value="Unassembled WGS sequence"/>
</dbReference>
<protein>
    <submittedName>
        <fullName evidence="2">Uncharacterized protein</fullName>
    </submittedName>
</protein>
<comment type="caution">
    <text evidence="2">The sequence shown here is derived from an EMBL/GenBank/DDBJ whole genome shotgun (WGS) entry which is preliminary data.</text>
</comment>
<keyword evidence="3" id="KW-1185">Reference proteome</keyword>
<keyword evidence="1" id="KW-0732">Signal</keyword>
<feature type="signal peptide" evidence="1">
    <location>
        <begin position="1"/>
        <end position="24"/>
    </location>
</feature>
<accession>A0ABU5Y4Y7</accession>